<evidence type="ECO:0008006" key="4">
    <source>
        <dbReference type="Google" id="ProtNLM"/>
    </source>
</evidence>
<feature type="compositionally biased region" description="Acidic residues" evidence="1">
    <location>
        <begin position="426"/>
        <end position="436"/>
    </location>
</feature>
<dbReference type="InterPro" id="IPR032675">
    <property type="entry name" value="LRR_dom_sf"/>
</dbReference>
<dbReference type="SUPFAM" id="SSF52047">
    <property type="entry name" value="RNI-like"/>
    <property type="match status" value="1"/>
</dbReference>
<sequence length="555" mass="61619">MTVSLDLFPTELWLECWLYAPKRRLRRLSLVCRLFRSLCLPLLIEGQTADIAALADGYSRLNWIHRTHALHRTAVRLDRLAALGADGLASSVREWTVSSPPPLLHQWTMPPNVPAGLFLTMLGIPPIDRFDGLRQRVLQRFFANIGIFRNLRCLSLRGISVNADARCTLAALLNLAELSLDRCDITPRDGMLLKLQRFTISAPEYRAAQPTATEALEIVDPRTLTHLNLHSTCETHAFLAGCGQPEFPRLIYLSLHPLFDANTLLLLLERSPQLQSLILRSISPGLALEIDASFVPDLHTLTTSLKLLPAFMHLLALRRVTVVANSDETIPIEDFKEAFSGILDINLGLRFLTLPATTCTAEALACIATVFPGLTSLSINISELVHVVGGIHKEPRYHATQRAPVQAVELQLDDENAFAGVCPDELSSESEDEDEGAQSTQSRRPAHKSLWAEYPDGVEVEIPLPDNPSGTYTDLLRRLAHNLIALPSSLKILHLIMPGLVDMNTSRQHRSWYHTAQEEAVVAALARQGLREVRLARGDSWKVSSGGEVDRILRL</sequence>
<proteinExistence type="predicted"/>
<dbReference type="Proteomes" id="UP001221142">
    <property type="component" value="Unassembled WGS sequence"/>
</dbReference>
<accession>A0AAD7FGU5</accession>
<dbReference type="AlphaFoldDB" id="A0AAD7FGU5"/>
<reference evidence="2" key="1">
    <citation type="submission" date="2023-03" db="EMBL/GenBank/DDBJ databases">
        <title>Massive genome expansion in bonnet fungi (Mycena s.s.) driven by repeated elements and novel gene families across ecological guilds.</title>
        <authorList>
            <consortium name="Lawrence Berkeley National Laboratory"/>
            <person name="Harder C.B."/>
            <person name="Miyauchi S."/>
            <person name="Viragh M."/>
            <person name="Kuo A."/>
            <person name="Thoen E."/>
            <person name="Andreopoulos B."/>
            <person name="Lu D."/>
            <person name="Skrede I."/>
            <person name="Drula E."/>
            <person name="Henrissat B."/>
            <person name="Morin E."/>
            <person name="Kohler A."/>
            <person name="Barry K."/>
            <person name="LaButti K."/>
            <person name="Morin E."/>
            <person name="Salamov A."/>
            <person name="Lipzen A."/>
            <person name="Mereny Z."/>
            <person name="Hegedus B."/>
            <person name="Baldrian P."/>
            <person name="Stursova M."/>
            <person name="Weitz H."/>
            <person name="Taylor A."/>
            <person name="Grigoriev I.V."/>
            <person name="Nagy L.G."/>
            <person name="Martin F."/>
            <person name="Kauserud H."/>
        </authorList>
    </citation>
    <scope>NUCLEOTIDE SEQUENCE</scope>
    <source>
        <strain evidence="2">9284</strain>
    </source>
</reference>
<keyword evidence="3" id="KW-1185">Reference proteome</keyword>
<feature type="region of interest" description="Disordered" evidence="1">
    <location>
        <begin position="424"/>
        <end position="448"/>
    </location>
</feature>
<evidence type="ECO:0000256" key="1">
    <source>
        <dbReference type="SAM" id="MobiDB-lite"/>
    </source>
</evidence>
<name>A0AAD7FGU5_9AGAR</name>
<evidence type="ECO:0000313" key="3">
    <source>
        <dbReference type="Proteomes" id="UP001221142"/>
    </source>
</evidence>
<comment type="caution">
    <text evidence="2">The sequence shown here is derived from an EMBL/GenBank/DDBJ whole genome shotgun (WGS) entry which is preliminary data.</text>
</comment>
<dbReference type="Gene3D" id="3.80.10.10">
    <property type="entry name" value="Ribonuclease Inhibitor"/>
    <property type="match status" value="1"/>
</dbReference>
<protein>
    <recommendedName>
        <fullName evidence="4">F-box domain-containing protein</fullName>
    </recommendedName>
</protein>
<dbReference type="EMBL" id="JARKIF010000020">
    <property type="protein sequence ID" value="KAJ7617883.1"/>
    <property type="molecule type" value="Genomic_DNA"/>
</dbReference>
<gene>
    <name evidence="2" type="ORF">FB45DRAFT_1034117</name>
</gene>
<evidence type="ECO:0000313" key="2">
    <source>
        <dbReference type="EMBL" id="KAJ7617883.1"/>
    </source>
</evidence>
<organism evidence="2 3">
    <name type="scientific">Roridomyces roridus</name>
    <dbReference type="NCBI Taxonomy" id="1738132"/>
    <lineage>
        <taxon>Eukaryota</taxon>
        <taxon>Fungi</taxon>
        <taxon>Dikarya</taxon>
        <taxon>Basidiomycota</taxon>
        <taxon>Agaricomycotina</taxon>
        <taxon>Agaricomycetes</taxon>
        <taxon>Agaricomycetidae</taxon>
        <taxon>Agaricales</taxon>
        <taxon>Marasmiineae</taxon>
        <taxon>Mycenaceae</taxon>
        <taxon>Roridomyces</taxon>
    </lineage>
</organism>